<gene>
    <name evidence="2" type="ORF">LCGC14_2919210</name>
</gene>
<proteinExistence type="predicted"/>
<comment type="caution">
    <text evidence="2">The sequence shown here is derived from an EMBL/GenBank/DDBJ whole genome shotgun (WGS) entry which is preliminary data.</text>
</comment>
<keyword evidence="1" id="KW-0812">Transmembrane</keyword>
<name>A0A0F8XPM2_9ZZZZ</name>
<dbReference type="AlphaFoldDB" id="A0A0F8XPM2"/>
<sequence length="382" mass="42562">IKRNYIVIIIVVLVLLSVFLIPLGLNRDDNMQHRRYKALGITSSVIPDRRFLWIEINSSGSFYTVATGSTDHLWYSGDKMANNAKVDVDPGNAWGGDEDHRPLAIIAAWHDADNKIIYFADSDSATDTIYVWKLDYSSSESAPTITEMGTITNNVATVVDVDIFKLGSDIFVWWVDLNEIAVEKWVDPNWVNQDSIATTVTPIYKAVVIGTKAYNIYDDETVDDLTMLEYDNAVPSLTAKAALADTSFGGTLPSITYDGNDTLSFIGNDDGAVENRLYQYSIIGNSYVDQGPFEVGFQLDRDNRATVPNEFEKGFGFVGLIREIVYEIKPHRGGIVQLQDIGDLSDASIRSITDNFVMNTDGDIIEFTEVTSEIDEIEYDYG</sequence>
<reference evidence="2" key="1">
    <citation type="journal article" date="2015" name="Nature">
        <title>Complex archaea that bridge the gap between prokaryotes and eukaryotes.</title>
        <authorList>
            <person name="Spang A."/>
            <person name="Saw J.H."/>
            <person name="Jorgensen S.L."/>
            <person name="Zaremba-Niedzwiedzka K."/>
            <person name="Martijn J."/>
            <person name="Lind A.E."/>
            <person name="van Eijk R."/>
            <person name="Schleper C."/>
            <person name="Guy L."/>
            <person name="Ettema T.J."/>
        </authorList>
    </citation>
    <scope>NUCLEOTIDE SEQUENCE</scope>
</reference>
<evidence type="ECO:0000313" key="2">
    <source>
        <dbReference type="EMBL" id="KKK70913.1"/>
    </source>
</evidence>
<organism evidence="2">
    <name type="scientific">marine sediment metagenome</name>
    <dbReference type="NCBI Taxonomy" id="412755"/>
    <lineage>
        <taxon>unclassified sequences</taxon>
        <taxon>metagenomes</taxon>
        <taxon>ecological metagenomes</taxon>
    </lineage>
</organism>
<keyword evidence="1" id="KW-0472">Membrane</keyword>
<feature type="non-terminal residue" evidence="2">
    <location>
        <position position="382"/>
    </location>
</feature>
<feature type="transmembrane region" description="Helical" evidence="1">
    <location>
        <begin position="6"/>
        <end position="25"/>
    </location>
</feature>
<dbReference type="EMBL" id="LAZR01057968">
    <property type="protein sequence ID" value="KKK70913.1"/>
    <property type="molecule type" value="Genomic_DNA"/>
</dbReference>
<feature type="non-terminal residue" evidence="2">
    <location>
        <position position="1"/>
    </location>
</feature>
<evidence type="ECO:0000256" key="1">
    <source>
        <dbReference type="SAM" id="Phobius"/>
    </source>
</evidence>
<protein>
    <submittedName>
        <fullName evidence="2">Uncharacterized protein</fullName>
    </submittedName>
</protein>
<keyword evidence="1" id="KW-1133">Transmembrane helix</keyword>
<accession>A0A0F8XPM2</accession>